<dbReference type="AlphaFoldDB" id="A0A6J6F3N1"/>
<protein>
    <submittedName>
        <fullName evidence="1">Unannotated protein</fullName>
    </submittedName>
</protein>
<evidence type="ECO:0000313" key="1">
    <source>
        <dbReference type="EMBL" id="CAB4583442.1"/>
    </source>
</evidence>
<sequence>MWVKVWVDVDKRGYLCGNPCVSIVGNFDLYEVLAIKAQVKAVQALGKGVEKDNSLSLTI</sequence>
<name>A0A6J6F3N1_9ZZZZ</name>
<dbReference type="EMBL" id="CAEZUA010000011">
    <property type="protein sequence ID" value="CAB4583442.1"/>
    <property type="molecule type" value="Genomic_DNA"/>
</dbReference>
<gene>
    <name evidence="1" type="ORF">UFOPK1773_00312</name>
</gene>
<proteinExistence type="predicted"/>
<organism evidence="1">
    <name type="scientific">freshwater metagenome</name>
    <dbReference type="NCBI Taxonomy" id="449393"/>
    <lineage>
        <taxon>unclassified sequences</taxon>
        <taxon>metagenomes</taxon>
        <taxon>ecological metagenomes</taxon>
    </lineage>
</organism>
<reference evidence="1" key="1">
    <citation type="submission" date="2020-05" db="EMBL/GenBank/DDBJ databases">
        <authorList>
            <person name="Chiriac C."/>
            <person name="Salcher M."/>
            <person name="Ghai R."/>
            <person name="Kavagutti S V."/>
        </authorList>
    </citation>
    <scope>NUCLEOTIDE SEQUENCE</scope>
</reference>
<accession>A0A6J6F3N1</accession>